<dbReference type="AlphaFoldDB" id="A0A6H0XWE7"/>
<evidence type="ECO:0000256" key="5">
    <source>
        <dbReference type="SAM" id="MobiDB-lite"/>
    </source>
</evidence>
<feature type="compositionally biased region" description="Acidic residues" evidence="5">
    <location>
        <begin position="309"/>
        <end position="333"/>
    </location>
</feature>
<dbReference type="InterPro" id="IPR019038">
    <property type="entry name" value="POLD3"/>
</dbReference>
<organism evidence="6 7">
    <name type="scientific">Peltaster fructicola</name>
    <dbReference type="NCBI Taxonomy" id="286661"/>
    <lineage>
        <taxon>Eukaryota</taxon>
        <taxon>Fungi</taxon>
        <taxon>Dikarya</taxon>
        <taxon>Ascomycota</taxon>
        <taxon>Pezizomycotina</taxon>
        <taxon>Dothideomycetes</taxon>
        <taxon>Dothideomycetes incertae sedis</taxon>
        <taxon>Peltaster</taxon>
    </lineage>
</organism>
<dbReference type="GO" id="GO:0003887">
    <property type="term" value="F:DNA-directed DNA polymerase activity"/>
    <property type="evidence" value="ECO:0007669"/>
    <property type="project" value="TreeGrafter"/>
</dbReference>
<evidence type="ECO:0000256" key="2">
    <source>
        <dbReference type="ARBA" id="ARBA00017589"/>
    </source>
</evidence>
<dbReference type="EMBL" id="CP051141">
    <property type="protein sequence ID" value="QIW99072.1"/>
    <property type="molecule type" value="Genomic_DNA"/>
</dbReference>
<dbReference type="Gene3D" id="3.90.1030.20">
    <property type="entry name" value="DNA polymerase delta, p66 (Cdc27) subunit, wHTH domain"/>
    <property type="match status" value="1"/>
</dbReference>
<comment type="subcellular location">
    <subcellularLocation>
        <location evidence="1">Nucleus</location>
    </subcellularLocation>
</comment>
<dbReference type="InterPro" id="IPR041913">
    <property type="entry name" value="POLD3_sf"/>
</dbReference>
<evidence type="ECO:0000313" key="7">
    <source>
        <dbReference type="Proteomes" id="UP000503462"/>
    </source>
</evidence>
<keyword evidence="3" id="KW-0235">DNA replication</keyword>
<dbReference type="GO" id="GO:0006297">
    <property type="term" value="P:nucleotide-excision repair, DNA gap filling"/>
    <property type="evidence" value="ECO:0007669"/>
    <property type="project" value="TreeGrafter"/>
</dbReference>
<feature type="compositionally biased region" description="Acidic residues" evidence="5">
    <location>
        <begin position="274"/>
        <end position="286"/>
    </location>
</feature>
<dbReference type="Proteomes" id="UP000503462">
    <property type="component" value="Chromosome 3"/>
</dbReference>
<dbReference type="GO" id="GO:0006271">
    <property type="term" value="P:DNA strand elongation involved in DNA replication"/>
    <property type="evidence" value="ECO:0007669"/>
    <property type="project" value="TreeGrafter"/>
</dbReference>
<dbReference type="GO" id="GO:1904161">
    <property type="term" value="P:DNA synthesis involved in UV-damage excision repair"/>
    <property type="evidence" value="ECO:0007669"/>
    <property type="project" value="TreeGrafter"/>
</dbReference>
<keyword evidence="7" id="KW-1185">Reference proteome</keyword>
<evidence type="ECO:0000256" key="1">
    <source>
        <dbReference type="ARBA" id="ARBA00004123"/>
    </source>
</evidence>
<evidence type="ECO:0000256" key="3">
    <source>
        <dbReference type="ARBA" id="ARBA00022705"/>
    </source>
</evidence>
<keyword evidence="4" id="KW-0539">Nucleus</keyword>
<accession>A0A6H0XWE7</accession>
<feature type="region of interest" description="Disordered" evidence="5">
    <location>
        <begin position="178"/>
        <end position="361"/>
    </location>
</feature>
<protein>
    <recommendedName>
        <fullName evidence="2">DNA polymerase delta subunit 3</fullName>
    </recommendedName>
</protein>
<proteinExistence type="predicted"/>
<sequence>MDQYNQYLAEHVLNEKEIITYRTLSRALKVHVNLAKQMLWDFHDRQNTKKPGAVHATYLLSGKRKVKINTGPKGNDGEDTIMDSSPPLPGSSMPKKDESQEAELPTRSILLVKEEHLEKARASFVELSGIHVYSLQSKGLSDFQALTECTRKIFATLRTEDPLQTGKLYGTIQNAHVKRRSRKTPLPPVNVPKTMVSSKASAAVTTSNKPKETSSKTENEKPVATKAASKPATLKREGSSIMASFAKNAGKPKTKSAPKAIEKDAEDTMMANMSDDDPNDDVEESEIDIKAPLGKSKQDREAELKAMMDVEDEEMEDVVEPELEPEAEPEAEETPVAQPETQIETMTVEGGRRRGRRRVTKKRTVRDEEGYLVTKEEAVWESFSEDEPAPKKAKVQAPVSTAKKSGKPGQGNIMSFFGKK</sequence>
<dbReference type="GO" id="GO:0043625">
    <property type="term" value="C:delta DNA polymerase complex"/>
    <property type="evidence" value="ECO:0007669"/>
    <property type="project" value="InterPro"/>
</dbReference>
<dbReference type="Pfam" id="PF09507">
    <property type="entry name" value="CDC27"/>
    <property type="match status" value="1"/>
</dbReference>
<gene>
    <name evidence="6" type="ORF">AMS68_004590</name>
</gene>
<evidence type="ECO:0000256" key="4">
    <source>
        <dbReference type="ARBA" id="ARBA00023242"/>
    </source>
</evidence>
<name>A0A6H0XWE7_9PEZI</name>
<feature type="compositionally biased region" description="Basic and acidic residues" evidence="5">
    <location>
        <begin position="209"/>
        <end position="223"/>
    </location>
</feature>
<dbReference type="PANTHER" id="PTHR17598">
    <property type="entry name" value="DNA POLYMERASE DELTA SUBUNIT 3"/>
    <property type="match status" value="1"/>
</dbReference>
<dbReference type="PANTHER" id="PTHR17598:SF13">
    <property type="entry name" value="DNA POLYMERASE DELTA SUBUNIT 3"/>
    <property type="match status" value="1"/>
</dbReference>
<feature type="region of interest" description="Disordered" evidence="5">
    <location>
        <begin position="381"/>
        <end position="420"/>
    </location>
</feature>
<feature type="compositionally biased region" description="Low complexity" evidence="5">
    <location>
        <begin position="193"/>
        <end position="207"/>
    </location>
</feature>
<dbReference type="OrthoDB" id="514823at2759"/>
<reference evidence="6 7" key="1">
    <citation type="journal article" date="2016" name="Sci. Rep.">
        <title>Peltaster fructicola genome reveals evolution from an invasive phytopathogen to an ectophytic parasite.</title>
        <authorList>
            <person name="Xu C."/>
            <person name="Chen H."/>
            <person name="Gleason M.L."/>
            <person name="Xu J.R."/>
            <person name="Liu H."/>
            <person name="Zhang R."/>
            <person name="Sun G."/>
        </authorList>
    </citation>
    <scope>NUCLEOTIDE SEQUENCE [LARGE SCALE GENOMIC DNA]</scope>
    <source>
        <strain evidence="6 7">LNHT1506</strain>
    </source>
</reference>
<feature type="compositionally biased region" description="Basic and acidic residues" evidence="5">
    <location>
        <begin position="296"/>
        <end position="308"/>
    </location>
</feature>
<evidence type="ECO:0000313" key="6">
    <source>
        <dbReference type="EMBL" id="QIW99072.1"/>
    </source>
</evidence>
<feature type="region of interest" description="Disordered" evidence="5">
    <location>
        <begin position="67"/>
        <end position="103"/>
    </location>
</feature>